<dbReference type="InterPro" id="IPR020472">
    <property type="entry name" value="WD40_PAC1"/>
</dbReference>
<dbReference type="InterPro" id="IPR014906">
    <property type="entry name" value="PRP4-like"/>
</dbReference>
<sequence>MSNNDKKRIFFGGIQSSNLKKDKKDDNQQQTSTFLPFSKITKDSQQKHQQTLDEHEKKKRSKLIVLPTNDNLIKLKLRELGEPIILFGEKPEDRRARLKQLCIERNILDAIPESEKAKKQAEQEQQVDEQEAFLTEGTEELKHARMQMALFSLKSTQQRLERARQAKQLDDPIIAENLQQLDPNLIKQTPTEVLLEQTESNFKQFSLNQSEIGDERQLSSAIFTDDDRFIVTGGWSGLAKLWSCEDFTLKQTFTGHKERVVGVASTIQKQQSDESNQVLVATASADMTAMLWSSLSPSPLAKLEGHTDSVNRVAFHPDSRHLATTSSDRTWRLWDVETAQCLLDQEGHSESLMGLAFQKDGALVATGGKDCLVRVWDLRSGRPLHYFKGHTKQVISIDWSPNGYQFASASEDNSVMVWDLRKKERAFHILAHTSIVSCVRYQKSGVGCLATASFDGLIKLWSPHQWKPITILEGHSSKVTCVDISNDNTKIVSSSFDKTWKLWSK</sequence>
<dbReference type="GeneID" id="31357343"/>
<dbReference type="SUPFAM" id="SSF158230">
    <property type="entry name" value="PRP4-like"/>
    <property type="match status" value="1"/>
</dbReference>
<dbReference type="InterPro" id="IPR019775">
    <property type="entry name" value="WD40_repeat_CS"/>
</dbReference>
<dbReference type="OMA" id="LNEPICY"/>
<dbReference type="GO" id="GO:0046540">
    <property type="term" value="C:U4/U6 x U5 tri-snRNP complex"/>
    <property type="evidence" value="ECO:0007669"/>
    <property type="project" value="TreeGrafter"/>
</dbReference>
<feature type="compositionally biased region" description="Basic and acidic residues" evidence="4">
    <location>
        <begin position="40"/>
        <end position="56"/>
    </location>
</feature>
<evidence type="ECO:0000259" key="5">
    <source>
        <dbReference type="SMART" id="SM00500"/>
    </source>
</evidence>
<reference evidence="6 7" key="1">
    <citation type="journal article" date="2011" name="Genome Res.">
        <title>Phylogeny-wide analysis of social amoeba genomes highlights ancient origins for complex intercellular communication.</title>
        <authorList>
            <person name="Heidel A.J."/>
            <person name="Lawal H.M."/>
            <person name="Felder M."/>
            <person name="Schilde C."/>
            <person name="Helps N.R."/>
            <person name="Tunggal B."/>
            <person name="Rivero F."/>
            <person name="John U."/>
            <person name="Schleicher M."/>
            <person name="Eichinger L."/>
            <person name="Platzer M."/>
            <person name="Noegel A.A."/>
            <person name="Schaap P."/>
            <person name="Gloeckner G."/>
        </authorList>
    </citation>
    <scope>NUCLEOTIDE SEQUENCE [LARGE SCALE GENOMIC DNA]</scope>
    <source>
        <strain evidence="7">ATCC 26659 / Pp 5 / PN500</strain>
    </source>
</reference>
<dbReference type="InterPro" id="IPR036322">
    <property type="entry name" value="WD40_repeat_dom_sf"/>
</dbReference>
<evidence type="ECO:0000256" key="1">
    <source>
        <dbReference type="ARBA" id="ARBA00022574"/>
    </source>
</evidence>
<keyword evidence="2" id="KW-0677">Repeat</keyword>
<dbReference type="SMART" id="SM00320">
    <property type="entry name" value="WD40"/>
    <property type="match status" value="7"/>
</dbReference>
<evidence type="ECO:0000256" key="4">
    <source>
        <dbReference type="SAM" id="MobiDB-lite"/>
    </source>
</evidence>
<feature type="domain" description="Pre-mRNA processing factor 4 (PRP4)-like" evidence="5">
    <location>
        <begin position="68"/>
        <end position="121"/>
    </location>
</feature>
<dbReference type="PANTHER" id="PTHR19846:SF0">
    <property type="entry name" value="PRE-MRNA PROCESSING FACTOR 4"/>
    <property type="match status" value="1"/>
</dbReference>
<dbReference type="InParanoid" id="D3B0J9"/>
<dbReference type="AlphaFoldDB" id="D3B0J9"/>
<dbReference type="STRING" id="670386.D3B0J9"/>
<dbReference type="Gene3D" id="2.130.10.10">
    <property type="entry name" value="YVTN repeat-like/Quinoprotein amine dehydrogenase"/>
    <property type="match status" value="3"/>
</dbReference>
<dbReference type="Pfam" id="PF08799">
    <property type="entry name" value="PRP4"/>
    <property type="match status" value="1"/>
</dbReference>
<keyword evidence="7" id="KW-1185">Reference proteome</keyword>
<dbReference type="PROSITE" id="PS50294">
    <property type="entry name" value="WD_REPEATS_REGION"/>
    <property type="match status" value="4"/>
</dbReference>
<dbReference type="PRINTS" id="PR00320">
    <property type="entry name" value="GPROTEINBRPT"/>
</dbReference>
<dbReference type="Proteomes" id="UP000001396">
    <property type="component" value="Unassembled WGS sequence"/>
</dbReference>
<dbReference type="Pfam" id="PF00400">
    <property type="entry name" value="WD40"/>
    <property type="match status" value="7"/>
</dbReference>
<feature type="repeat" description="WD" evidence="3">
    <location>
        <begin position="472"/>
        <end position="505"/>
    </location>
</feature>
<dbReference type="GO" id="GO:0017070">
    <property type="term" value="F:U6 snRNA binding"/>
    <property type="evidence" value="ECO:0007669"/>
    <property type="project" value="TreeGrafter"/>
</dbReference>
<dbReference type="RefSeq" id="XP_020436934.1">
    <property type="nucleotide sequence ID" value="XM_020572817.1"/>
</dbReference>
<dbReference type="SMART" id="SM00500">
    <property type="entry name" value="SFM"/>
    <property type="match status" value="1"/>
</dbReference>
<evidence type="ECO:0000256" key="3">
    <source>
        <dbReference type="PROSITE-ProRule" id="PRU00221"/>
    </source>
</evidence>
<gene>
    <name evidence="6" type="primary">prpf4</name>
    <name evidence="6" type="ORF">PPL_01816</name>
</gene>
<feature type="region of interest" description="Disordered" evidence="4">
    <location>
        <begin position="1"/>
        <end position="59"/>
    </location>
</feature>
<name>D3B0J9_HETP5</name>
<comment type="caution">
    <text evidence="6">The sequence shown here is derived from an EMBL/GenBank/DDBJ whole genome shotgun (WGS) entry which is preliminary data.</text>
</comment>
<dbReference type="GO" id="GO:0030621">
    <property type="term" value="F:U4 snRNA binding"/>
    <property type="evidence" value="ECO:0007669"/>
    <property type="project" value="TreeGrafter"/>
</dbReference>
<keyword evidence="1 3" id="KW-0853">WD repeat</keyword>
<evidence type="ECO:0000313" key="7">
    <source>
        <dbReference type="Proteomes" id="UP000001396"/>
    </source>
</evidence>
<dbReference type="PROSITE" id="PS50082">
    <property type="entry name" value="WD_REPEATS_2"/>
    <property type="match status" value="5"/>
</dbReference>
<dbReference type="Gene3D" id="4.10.280.110">
    <property type="entry name" value="Pre-mRNA processing factor 4 domain"/>
    <property type="match status" value="1"/>
</dbReference>
<dbReference type="GO" id="GO:0000398">
    <property type="term" value="P:mRNA splicing, via spliceosome"/>
    <property type="evidence" value="ECO:0007669"/>
    <property type="project" value="TreeGrafter"/>
</dbReference>
<dbReference type="EMBL" id="ADBJ01000008">
    <property type="protein sequence ID" value="EFA84823.1"/>
    <property type="molecule type" value="Genomic_DNA"/>
</dbReference>
<protein>
    <submittedName>
        <fullName evidence="6">WD40 repeat-containing protein</fullName>
    </submittedName>
</protein>
<evidence type="ECO:0000313" key="6">
    <source>
        <dbReference type="EMBL" id="EFA84823.1"/>
    </source>
</evidence>
<dbReference type="SUPFAM" id="SSF50978">
    <property type="entry name" value="WD40 repeat-like"/>
    <property type="match status" value="1"/>
</dbReference>
<dbReference type="InterPro" id="IPR036285">
    <property type="entry name" value="PRP4-like_sf"/>
</dbReference>
<dbReference type="FunCoup" id="D3B0J9">
    <property type="interactions" value="321"/>
</dbReference>
<feature type="repeat" description="WD" evidence="3">
    <location>
        <begin position="345"/>
        <end position="386"/>
    </location>
</feature>
<dbReference type="PANTHER" id="PTHR19846">
    <property type="entry name" value="WD40 REPEAT PROTEIN"/>
    <property type="match status" value="1"/>
</dbReference>
<dbReference type="PROSITE" id="PS00678">
    <property type="entry name" value="WD_REPEATS_1"/>
    <property type="match status" value="2"/>
</dbReference>
<dbReference type="FunFam" id="2.130.10.10:FF:000411">
    <property type="entry name" value="U4/U6 small nuclear ribonucleoprotein Prp4"/>
    <property type="match status" value="1"/>
</dbReference>
<evidence type="ECO:0000256" key="2">
    <source>
        <dbReference type="ARBA" id="ARBA00022737"/>
    </source>
</evidence>
<feature type="repeat" description="WD" evidence="3">
    <location>
        <begin position="387"/>
        <end position="428"/>
    </location>
</feature>
<organism evidence="6 7">
    <name type="scientific">Heterostelium pallidum (strain ATCC 26659 / Pp 5 / PN500)</name>
    <name type="common">Cellular slime mold</name>
    <name type="synonym">Polysphondylium pallidum</name>
    <dbReference type="NCBI Taxonomy" id="670386"/>
    <lineage>
        <taxon>Eukaryota</taxon>
        <taxon>Amoebozoa</taxon>
        <taxon>Evosea</taxon>
        <taxon>Eumycetozoa</taxon>
        <taxon>Dictyostelia</taxon>
        <taxon>Acytosteliales</taxon>
        <taxon>Acytosteliaceae</taxon>
        <taxon>Heterostelium</taxon>
    </lineage>
</organism>
<proteinExistence type="predicted"/>
<dbReference type="CDD" id="cd00200">
    <property type="entry name" value="WD40"/>
    <property type="match status" value="1"/>
</dbReference>
<dbReference type="InterPro" id="IPR001680">
    <property type="entry name" value="WD40_rpt"/>
</dbReference>
<dbReference type="InterPro" id="IPR015943">
    <property type="entry name" value="WD40/YVTN_repeat-like_dom_sf"/>
</dbReference>
<feature type="repeat" description="WD" evidence="3">
    <location>
        <begin position="303"/>
        <end position="344"/>
    </location>
</feature>
<feature type="repeat" description="WD" evidence="3">
    <location>
        <begin position="429"/>
        <end position="462"/>
    </location>
</feature>
<accession>D3B0J9</accession>